<comment type="subunit">
    <text evidence="7">Fourteen ClpP subunits assemble into 2 heptameric rings which stack back to back to give a disk-like structure with a central cavity, resembling the structure of eukaryotic proteasomes.</text>
</comment>
<reference evidence="13 14" key="1">
    <citation type="submission" date="2014-02" db="EMBL/GenBank/DDBJ databases">
        <authorList>
            <person name="Chen C."/>
            <person name="Conrad T.A."/>
            <person name="Zhou Z."/>
            <person name="Lai Z."/>
            <person name="Zhong G."/>
        </authorList>
    </citation>
    <scope>NUCLEOTIDE SEQUENCE [LARGE SCALE GENOMIC DNA]</scope>
    <source>
        <strain evidence="13 14">Nigg3-28</strain>
    </source>
</reference>
<evidence type="ECO:0000256" key="10">
    <source>
        <dbReference type="RuleBase" id="RU000549"/>
    </source>
</evidence>
<evidence type="ECO:0000256" key="11">
    <source>
        <dbReference type="RuleBase" id="RU000550"/>
    </source>
</evidence>
<evidence type="ECO:0000256" key="1">
    <source>
        <dbReference type="ARBA" id="ARBA00007039"/>
    </source>
</evidence>
<dbReference type="CDD" id="cd07017">
    <property type="entry name" value="S14_ClpP_2"/>
    <property type="match status" value="1"/>
</dbReference>
<dbReference type="NCBIfam" id="NF001368">
    <property type="entry name" value="PRK00277.1"/>
    <property type="match status" value="1"/>
</dbReference>
<proteinExistence type="inferred from homology"/>
<dbReference type="InterPro" id="IPR018215">
    <property type="entry name" value="ClpP_Ser_AS"/>
</dbReference>
<dbReference type="KEGG" id="cmg:NC81_00415"/>
<accession>A0A097KGK6</accession>
<dbReference type="GO" id="GO:0006515">
    <property type="term" value="P:protein quality control for misfolded or incompletely synthesized proteins"/>
    <property type="evidence" value="ECO:0007669"/>
    <property type="project" value="TreeGrafter"/>
</dbReference>
<dbReference type="PATRIC" id="fig|243161.6.peg.90"/>
<dbReference type="Proteomes" id="UP000260363">
    <property type="component" value="Chromosome"/>
</dbReference>
<dbReference type="Gene3D" id="3.90.226.10">
    <property type="entry name" value="2-enoyl-CoA Hydratase, Chain A, domain 1"/>
    <property type="match status" value="1"/>
</dbReference>
<keyword evidence="3 7" id="KW-0645">Protease</keyword>
<evidence type="ECO:0000256" key="2">
    <source>
        <dbReference type="ARBA" id="ARBA00022490"/>
    </source>
</evidence>
<dbReference type="EMBL" id="CP007217">
    <property type="protein sequence ID" value="AJR10182.1"/>
    <property type="molecule type" value="Genomic_DNA"/>
</dbReference>
<keyword evidence="4 7" id="KW-0378">Hydrolase</keyword>
<feature type="active site" description="Nucleophile" evidence="7">
    <location>
        <position position="98"/>
    </location>
</feature>
<evidence type="ECO:0000256" key="8">
    <source>
        <dbReference type="PROSITE-ProRule" id="PRU10085"/>
    </source>
</evidence>
<dbReference type="PROSITE" id="PS00381">
    <property type="entry name" value="CLP_PROTEASE_SER"/>
    <property type="match status" value="1"/>
</dbReference>
<dbReference type="KEGG" id="cmm:NC80_00405"/>
<dbReference type="InterPro" id="IPR033135">
    <property type="entry name" value="ClpP_His_AS"/>
</dbReference>
<dbReference type="PANTHER" id="PTHR10381">
    <property type="entry name" value="ATP-DEPENDENT CLP PROTEASE PROTEOLYTIC SUBUNIT"/>
    <property type="match status" value="1"/>
</dbReference>
<evidence type="ECO:0000313" key="13">
    <source>
        <dbReference type="EMBL" id="AJR10182.1"/>
    </source>
</evidence>
<organism evidence="13 14">
    <name type="scientific">Chlamydia muridarum</name>
    <dbReference type="NCBI Taxonomy" id="83560"/>
    <lineage>
        <taxon>Bacteria</taxon>
        <taxon>Pseudomonadati</taxon>
        <taxon>Chlamydiota</taxon>
        <taxon>Chlamydiia</taxon>
        <taxon>Chlamydiales</taxon>
        <taxon>Chlamydiaceae</taxon>
        <taxon>Chlamydia/Chlamydophila group</taxon>
        <taxon>Chlamydia</taxon>
    </lineage>
</organism>
<dbReference type="GO" id="GO:0051117">
    <property type="term" value="F:ATPase binding"/>
    <property type="evidence" value="ECO:0007669"/>
    <property type="project" value="TreeGrafter"/>
</dbReference>
<sequence length="203" mass="22101">MTLVPYVVEDTGRGERAMDIYSRLLKDRIVMIGQEITEPLANTVIAQLLFLMSEDPTKDIQIFINSPGGYITAGLAIYDTIRFLGCDVNTYCIGQAASMGALLLSAGTKGKRYALPHSRMMIHQPSGGIIGTSADIQLQAAEILTLKKHLSNILAECTGQPVEKIIEDSERDFFMGAEEAIAYGLIDKVVSSAKETKDKNIVS</sequence>
<dbReference type="PROSITE" id="PS00382">
    <property type="entry name" value="CLP_PROTEASE_HIS"/>
    <property type="match status" value="1"/>
</dbReference>
<keyword evidence="5 7" id="KW-0720">Serine protease</keyword>
<evidence type="ECO:0000256" key="12">
    <source>
        <dbReference type="RuleBase" id="RU003567"/>
    </source>
</evidence>
<dbReference type="GO" id="GO:0005737">
    <property type="term" value="C:cytoplasm"/>
    <property type="evidence" value="ECO:0007669"/>
    <property type="project" value="UniProtKB-SubCell"/>
</dbReference>
<dbReference type="GO" id="GO:0004176">
    <property type="term" value="F:ATP-dependent peptidase activity"/>
    <property type="evidence" value="ECO:0007669"/>
    <property type="project" value="InterPro"/>
</dbReference>
<dbReference type="Pfam" id="PF00574">
    <property type="entry name" value="CLP_protease"/>
    <property type="match status" value="1"/>
</dbReference>
<dbReference type="InterPro" id="IPR023562">
    <property type="entry name" value="ClpP/TepA"/>
</dbReference>
<gene>
    <name evidence="7" type="primary">clpP</name>
    <name evidence="13" type="ORF">BD36_00440</name>
</gene>
<comment type="subcellular location">
    <subcellularLocation>
        <location evidence="7">Cytoplasm</location>
    </subcellularLocation>
</comment>
<feature type="active site" evidence="7 9">
    <location>
        <position position="123"/>
    </location>
</feature>
<dbReference type="InterPro" id="IPR001907">
    <property type="entry name" value="ClpP"/>
</dbReference>
<dbReference type="OMA" id="RDYWMKA"/>
<dbReference type="NCBIfam" id="NF009205">
    <property type="entry name" value="PRK12553.1"/>
    <property type="match status" value="1"/>
</dbReference>
<comment type="function">
    <text evidence="7 11">Cleaves peptides in various proteins in a process that requires ATP hydrolysis. Has a chymotrypsin-like activity. Plays a major role in the degradation of misfolded proteins.</text>
</comment>
<feature type="active site" evidence="8">
    <location>
        <position position="98"/>
    </location>
</feature>
<evidence type="ECO:0000256" key="4">
    <source>
        <dbReference type="ARBA" id="ARBA00022801"/>
    </source>
</evidence>
<dbReference type="STRING" id="83560.NC80_00405"/>
<comment type="similarity">
    <text evidence="1 7 12">Belongs to the peptidase S14 family.</text>
</comment>
<dbReference type="GO" id="GO:0009368">
    <property type="term" value="C:endopeptidase Clp complex"/>
    <property type="evidence" value="ECO:0007669"/>
    <property type="project" value="TreeGrafter"/>
</dbReference>
<dbReference type="AlphaFoldDB" id="A0A097KGK6"/>
<dbReference type="SMR" id="A0A097KGK6"/>
<dbReference type="RefSeq" id="WP_010229313.1">
    <property type="nucleotide sequence ID" value="NZ_CP007217.1"/>
</dbReference>
<dbReference type="InterPro" id="IPR029045">
    <property type="entry name" value="ClpP/crotonase-like_dom_sf"/>
</dbReference>
<evidence type="ECO:0000256" key="6">
    <source>
        <dbReference type="ARBA" id="ARBA00034021"/>
    </source>
</evidence>
<keyword evidence="2 7" id="KW-0963">Cytoplasm</keyword>
<dbReference type="HAMAP" id="MF_00444">
    <property type="entry name" value="ClpP"/>
    <property type="match status" value="1"/>
</dbReference>
<protein>
    <recommendedName>
        <fullName evidence="7 12">ATP-dependent Clp protease proteolytic subunit</fullName>
        <ecNumber evidence="7 10">3.4.21.92</ecNumber>
    </recommendedName>
    <alternativeName>
        <fullName evidence="7">Endopeptidase Clp</fullName>
    </alternativeName>
</protein>
<dbReference type="PRINTS" id="PR00127">
    <property type="entry name" value="CLPPROTEASEP"/>
</dbReference>
<evidence type="ECO:0000256" key="5">
    <source>
        <dbReference type="ARBA" id="ARBA00022825"/>
    </source>
</evidence>
<dbReference type="EC" id="3.4.21.92" evidence="7 10"/>
<evidence type="ECO:0000256" key="7">
    <source>
        <dbReference type="HAMAP-Rule" id="MF_00444"/>
    </source>
</evidence>
<dbReference type="PANTHER" id="PTHR10381:SF70">
    <property type="entry name" value="ATP-DEPENDENT CLP PROTEASE PROTEOLYTIC SUBUNIT"/>
    <property type="match status" value="1"/>
</dbReference>
<dbReference type="GeneID" id="1245608"/>
<dbReference type="GO" id="GO:0004252">
    <property type="term" value="F:serine-type endopeptidase activity"/>
    <property type="evidence" value="ECO:0007669"/>
    <property type="project" value="UniProtKB-UniRule"/>
</dbReference>
<dbReference type="SUPFAM" id="SSF52096">
    <property type="entry name" value="ClpP/crotonase"/>
    <property type="match status" value="1"/>
</dbReference>
<comment type="catalytic activity">
    <reaction evidence="6 7 9">
        <text>Hydrolysis of proteins to small peptides in the presence of ATP and magnesium. alpha-casein is the usual test substrate. In the absence of ATP, only oligopeptides shorter than five residues are hydrolyzed (such as succinyl-Leu-Tyr-|-NHMec, and Leu-Tyr-Leu-|-Tyr-Trp, in which cleavage of the -Tyr-|-Leu- and -Tyr-|-Trp bonds also occurs).</text>
        <dbReference type="EC" id="3.4.21.92"/>
    </reaction>
</comment>
<dbReference type="KEGG" id="cmx:DNC_00415"/>
<name>A0A097KGK6_CHLMR</name>
<evidence type="ECO:0000256" key="3">
    <source>
        <dbReference type="ARBA" id="ARBA00022670"/>
    </source>
</evidence>
<dbReference type="FunFam" id="3.90.226.10:FF:000001">
    <property type="entry name" value="ATP-dependent Clp protease proteolytic subunit"/>
    <property type="match status" value="1"/>
</dbReference>
<evidence type="ECO:0000313" key="14">
    <source>
        <dbReference type="Proteomes" id="UP000260363"/>
    </source>
</evidence>
<evidence type="ECO:0000256" key="9">
    <source>
        <dbReference type="PROSITE-ProRule" id="PRU10086"/>
    </source>
</evidence>